<sequence>MTGKKAFEAKVWKVELFKGSKGTAAGDGEGEAPDQSTGRKSVFSFGGGGDGSALKPKDYKATLCAMNASTNDDLHKSEVAVQDVDVAKGEGGISVLTMSFGKSGGSFVLPGKLSDKVVDSLEVKIEEVNNDSTSSELPPVSYRIVIHRSENEVNKAMGNGSNKPSATTAPNVSIYPLLNQVYEEVGSVEVEVSWGGPEGWMSKAKVDSIIHQTKGDGGKITSFSIDDVAYDDPIRRVRESMEKNRSWMSEINESLGKMERPSRFGDGFDNPETPWDMGDNDRNGKVEVVVSAPSLSRVGDEDQDDNPFSYESAEYRLQQKSSESNFMRTGVRPPVAFDVDVSKGGKGKAEKKGGGGFFGNAGKSRAVEARFLGKREGEWKKMREKKNLKIAEAREARKKKEGVRKERTLLERARAQERMARKAVIVPSARAKKGKEFNSVVGGRVNDTVKGKQGGKKGEKGGSWSIFGGKKKNGGEGEEEKKETSSPMMGGGGRSFRDSRLGVMPLERVSIVEKDDVTKHARENLRKEIMKNEEKAKKEAAKKVEQMIKLQKKLCAAREEKEKKISERKKERARMEDEARRKLVIKKNEREKKVRVKVEEVRRRKVMKAKTAGFGKGDKATDGKTKVGGKVKRKGKTTKVGGKAEKLPAPVTKVQVKEVGEKVKVKVEPPPPPSAAAAEVGEK</sequence>
<evidence type="ECO:0000313" key="2">
    <source>
        <dbReference type="EMBL" id="GMI28822.1"/>
    </source>
</evidence>
<comment type="caution">
    <text evidence="2">The sequence shown here is derived from an EMBL/GenBank/DDBJ whole genome shotgun (WGS) entry which is preliminary data.</text>
</comment>
<dbReference type="AlphaFoldDB" id="A0A9W7FZ58"/>
<evidence type="ECO:0000256" key="1">
    <source>
        <dbReference type="SAM" id="MobiDB-lite"/>
    </source>
</evidence>
<dbReference type="EMBL" id="BRYA01000669">
    <property type="protein sequence ID" value="GMI28822.1"/>
    <property type="molecule type" value="Genomic_DNA"/>
</dbReference>
<evidence type="ECO:0000313" key="3">
    <source>
        <dbReference type="Proteomes" id="UP001165065"/>
    </source>
</evidence>
<feature type="region of interest" description="Disordered" evidence="1">
    <location>
        <begin position="338"/>
        <end position="360"/>
    </location>
</feature>
<feature type="region of interest" description="Disordered" evidence="1">
    <location>
        <begin position="556"/>
        <end position="578"/>
    </location>
</feature>
<feature type="compositionally biased region" description="Basic residues" evidence="1">
    <location>
        <begin position="627"/>
        <end position="637"/>
    </location>
</feature>
<feature type="region of interest" description="Disordered" evidence="1">
    <location>
        <begin position="609"/>
        <end position="646"/>
    </location>
</feature>
<protein>
    <submittedName>
        <fullName evidence="2">Uncharacterized protein</fullName>
    </submittedName>
</protein>
<feature type="region of interest" description="Disordered" evidence="1">
    <location>
        <begin position="21"/>
        <end position="52"/>
    </location>
</feature>
<organism evidence="2 3">
    <name type="scientific">Triparma columacea</name>
    <dbReference type="NCBI Taxonomy" id="722753"/>
    <lineage>
        <taxon>Eukaryota</taxon>
        <taxon>Sar</taxon>
        <taxon>Stramenopiles</taxon>
        <taxon>Ochrophyta</taxon>
        <taxon>Bolidophyceae</taxon>
        <taxon>Parmales</taxon>
        <taxon>Triparmaceae</taxon>
        <taxon>Triparma</taxon>
    </lineage>
</organism>
<reference evidence="3" key="1">
    <citation type="journal article" date="2023" name="Commun. Biol.">
        <title>Genome analysis of Parmales, the sister group of diatoms, reveals the evolutionary specialization of diatoms from phago-mixotrophs to photoautotrophs.</title>
        <authorList>
            <person name="Ban H."/>
            <person name="Sato S."/>
            <person name="Yoshikawa S."/>
            <person name="Yamada K."/>
            <person name="Nakamura Y."/>
            <person name="Ichinomiya M."/>
            <person name="Sato N."/>
            <person name="Blanc-Mathieu R."/>
            <person name="Endo H."/>
            <person name="Kuwata A."/>
            <person name="Ogata H."/>
        </authorList>
    </citation>
    <scope>NUCLEOTIDE SEQUENCE [LARGE SCALE GENOMIC DNA]</scope>
</reference>
<gene>
    <name evidence="2" type="ORF">TrCOL_g2195</name>
</gene>
<accession>A0A9W7FZ58</accession>
<feature type="region of interest" description="Disordered" evidence="1">
    <location>
        <begin position="664"/>
        <end position="683"/>
    </location>
</feature>
<proteinExistence type="predicted"/>
<feature type="compositionally biased region" description="Basic and acidic residues" evidence="1">
    <location>
        <begin position="616"/>
        <end position="625"/>
    </location>
</feature>
<feature type="compositionally biased region" description="Basic and acidic residues" evidence="1">
    <location>
        <begin position="473"/>
        <end position="484"/>
    </location>
</feature>
<dbReference type="OrthoDB" id="10447298at2759"/>
<keyword evidence="3" id="KW-1185">Reference proteome</keyword>
<feature type="region of interest" description="Disordered" evidence="1">
    <location>
        <begin position="445"/>
        <end position="501"/>
    </location>
</feature>
<dbReference type="Proteomes" id="UP001165065">
    <property type="component" value="Unassembled WGS sequence"/>
</dbReference>
<feature type="compositionally biased region" description="Basic and acidic residues" evidence="1">
    <location>
        <begin position="340"/>
        <end position="353"/>
    </location>
</feature>
<name>A0A9W7FZ58_9STRA</name>